<dbReference type="Proteomes" id="UP001548713">
    <property type="component" value="Unassembled WGS sequence"/>
</dbReference>
<dbReference type="SMART" id="SM00702">
    <property type="entry name" value="P4Hc"/>
    <property type="match status" value="1"/>
</dbReference>
<dbReference type="EMBL" id="JBEWLY010000008">
    <property type="protein sequence ID" value="MET1754730.1"/>
    <property type="molecule type" value="Genomic_DNA"/>
</dbReference>
<dbReference type="Gene3D" id="2.60.120.620">
    <property type="entry name" value="q2cbj1_9rhob like domain"/>
    <property type="match status" value="1"/>
</dbReference>
<name>A0ABV2CYQ8_9SPHN</name>
<keyword evidence="4" id="KW-0223">Dioxygenase</keyword>
<dbReference type="PANTHER" id="PTHR10869:SF246">
    <property type="entry name" value="TRANSMEMBRANE PROLYL 4-HYDROXYLASE"/>
    <property type="match status" value="1"/>
</dbReference>
<evidence type="ECO:0000256" key="5">
    <source>
        <dbReference type="ARBA" id="ARBA00023002"/>
    </source>
</evidence>
<evidence type="ECO:0000256" key="2">
    <source>
        <dbReference type="ARBA" id="ARBA00022723"/>
    </source>
</evidence>
<dbReference type="EC" id="1.14.11.-" evidence="8"/>
<keyword evidence="3" id="KW-0847">Vitamin C</keyword>
<comment type="cofactor">
    <cofactor evidence="1">
        <name>L-ascorbate</name>
        <dbReference type="ChEBI" id="CHEBI:38290"/>
    </cofactor>
</comment>
<organism evidence="8 9">
    <name type="scientific">Novosphingobium kalidii</name>
    <dbReference type="NCBI Taxonomy" id="3230299"/>
    <lineage>
        <taxon>Bacteria</taxon>
        <taxon>Pseudomonadati</taxon>
        <taxon>Pseudomonadota</taxon>
        <taxon>Alphaproteobacteria</taxon>
        <taxon>Sphingomonadales</taxon>
        <taxon>Sphingomonadaceae</taxon>
        <taxon>Novosphingobium</taxon>
    </lineage>
</organism>
<reference evidence="8 9" key="1">
    <citation type="submission" date="2024-07" db="EMBL/GenBank/DDBJ databases">
        <title>Novosphingobium kalidii RD2P27.</title>
        <authorList>
            <person name="Sun J.-Q."/>
        </authorList>
    </citation>
    <scope>NUCLEOTIDE SEQUENCE [LARGE SCALE GENOMIC DNA]</scope>
    <source>
        <strain evidence="8 9">RD2P27</strain>
    </source>
</reference>
<protein>
    <submittedName>
        <fullName evidence="8">2OG-Fe(II) oxygenase</fullName>
        <ecNumber evidence="8">1.14.11.-</ecNumber>
    </submittedName>
</protein>
<dbReference type="PANTHER" id="PTHR10869">
    <property type="entry name" value="PROLYL 4-HYDROXYLASE ALPHA SUBUNIT"/>
    <property type="match status" value="1"/>
</dbReference>
<dbReference type="InterPro" id="IPR044862">
    <property type="entry name" value="Pro_4_hyd_alph_FE2OG_OXY"/>
</dbReference>
<keyword evidence="6" id="KW-0408">Iron</keyword>
<evidence type="ECO:0000256" key="1">
    <source>
        <dbReference type="ARBA" id="ARBA00001961"/>
    </source>
</evidence>
<proteinExistence type="predicted"/>
<evidence type="ECO:0000256" key="4">
    <source>
        <dbReference type="ARBA" id="ARBA00022964"/>
    </source>
</evidence>
<keyword evidence="9" id="KW-1185">Reference proteome</keyword>
<feature type="domain" description="Fe2OG dioxygenase" evidence="7">
    <location>
        <begin position="113"/>
        <end position="222"/>
    </location>
</feature>
<keyword evidence="2" id="KW-0479">Metal-binding</keyword>
<evidence type="ECO:0000259" key="7">
    <source>
        <dbReference type="PROSITE" id="PS51471"/>
    </source>
</evidence>
<dbReference type="RefSeq" id="WP_353983194.1">
    <property type="nucleotide sequence ID" value="NZ_JBEWLY010000008.1"/>
</dbReference>
<keyword evidence="5 8" id="KW-0560">Oxidoreductase</keyword>
<accession>A0ABV2CYQ8</accession>
<gene>
    <name evidence="8" type="ORF">ABVV53_04555</name>
</gene>
<evidence type="ECO:0000313" key="9">
    <source>
        <dbReference type="Proteomes" id="UP001548713"/>
    </source>
</evidence>
<sequence>MAEAKQTHSSSPDRKTLARLGESVRSRLARDPGIYRVPVDAAEIYAVGGFLDAHECAHVIRLIDAVARPSELVRDEAYKNYRTSFSGDVDQADPVVKAIERRLSDLIGIDLSWGETVQGQRYYPGQEFKEHCDWFDTRQPYWEDELRRGGQRSWTAMVYLNTVEEGGTTDFPRIEVSIPPQAGALLLWNNNLPDGTVNWDTMHAALPVVRGVKYVITKWFRGRPWG</sequence>
<dbReference type="PROSITE" id="PS51471">
    <property type="entry name" value="FE2OG_OXY"/>
    <property type="match status" value="1"/>
</dbReference>
<dbReference type="GO" id="GO:0016491">
    <property type="term" value="F:oxidoreductase activity"/>
    <property type="evidence" value="ECO:0007669"/>
    <property type="project" value="UniProtKB-KW"/>
</dbReference>
<dbReference type="InterPro" id="IPR005123">
    <property type="entry name" value="Oxoglu/Fe-dep_dioxygenase_dom"/>
</dbReference>
<dbReference type="Pfam" id="PF13640">
    <property type="entry name" value="2OG-FeII_Oxy_3"/>
    <property type="match status" value="1"/>
</dbReference>
<dbReference type="InterPro" id="IPR045054">
    <property type="entry name" value="P4HA-like"/>
</dbReference>
<dbReference type="InterPro" id="IPR006620">
    <property type="entry name" value="Pro_4_hyd_alph"/>
</dbReference>
<evidence type="ECO:0000256" key="6">
    <source>
        <dbReference type="ARBA" id="ARBA00023004"/>
    </source>
</evidence>
<evidence type="ECO:0000256" key="3">
    <source>
        <dbReference type="ARBA" id="ARBA00022896"/>
    </source>
</evidence>
<evidence type="ECO:0000313" key="8">
    <source>
        <dbReference type="EMBL" id="MET1754730.1"/>
    </source>
</evidence>
<comment type="caution">
    <text evidence="8">The sequence shown here is derived from an EMBL/GenBank/DDBJ whole genome shotgun (WGS) entry which is preliminary data.</text>
</comment>